<dbReference type="Pfam" id="PF07943">
    <property type="entry name" value="PBP5_C"/>
    <property type="match status" value="1"/>
</dbReference>
<dbReference type="SMART" id="SM00936">
    <property type="entry name" value="PBP5_C"/>
    <property type="match status" value="1"/>
</dbReference>
<reference evidence="19" key="1">
    <citation type="submission" date="2017-04" db="EMBL/GenBank/DDBJ databases">
        <authorList>
            <person name="Varghese N."/>
            <person name="Submissions S."/>
        </authorList>
    </citation>
    <scope>NUCLEOTIDE SEQUENCE [LARGE SCALE GENOMIC DNA]</scope>
</reference>
<comment type="function">
    <text evidence="1">Removes C-terminal D-alanyl residues from sugar-peptide cell wall precursors.</text>
</comment>
<evidence type="ECO:0000256" key="8">
    <source>
        <dbReference type="ARBA" id="ARBA00022801"/>
    </source>
</evidence>
<evidence type="ECO:0000256" key="4">
    <source>
        <dbReference type="ARBA" id="ARBA00012448"/>
    </source>
</evidence>
<dbReference type="PANTHER" id="PTHR21581:SF6">
    <property type="entry name" value="TRAFFICKING PROTEIN PARTICLE COMPLEX SUBUNIT 12"/>
    <property type="match status" value="1"/>
</dbReference>
<dbReference type="InterPro" id="IPR001967">
    <property type="entry name" value="Peptidase_S11_N"/>
</dbReference>
<evidence type="ECO:0000256" key="7">
    <source>
        <dbReference type="ARBA" id="ARBA00022729"/>
    </source>
</evidence>
<dbReference type="Proteomes" id="UP000194420">
    <property type="component" value="Unassembled WGS sequence"/>
</dbReference>
<dbReference type="InterPro" id="IPR012907">
    <property type="entry name" value="Peptidase_S11_C"/>
</dbReference>
<accession>A0A1Y6FHQ0</accession>
<evidence type="ECO:0000313" key="18">
    <source>
        <dbReference type="EMBL" id="SMQ74528.1"/>
    </source>
</evidence>
<evidence type="ECO:0000256" key="5">
    <source>
        <dbReference type="ARBA" id="ARBA00022645"/>
    </source>
</evidence>
<evidence type="ECO:0000256" key="1">
    <source>
        <dbReference type="ARBA" id="ARBA00003217"/>
    </source>
</evidence>
<dbReference type="GO" id="GO:0008360">
    <property type="term" value="P:regulation of cell shape"/>
    <property type="evidence" value="ECO:0007669"/>
    <property type="project" value="UniProtKB-KW"/>
</dbReference>
<dbReference type="InterPro" id="IPR037167">
    <property type="entry name" value="Peptidase_S11_C_sf"/>
</dbReference>
<evidence type="ECO:0000256" key="13">
    <source>
        <dbReference type="PIRSR" id="PIRSR618044-1"/>
    </source>
</evidence>
<sequence length="391" mass="42082">MRFIGACLAAVFAAIAPASLAQTQASQVDEAAPAPPTAEQAPIALLVDATSGQVLHERNADRRFVPASITKTMTAYVAFELLEEGALDPRQTFAVRPETFREWSGKGSTMFLPADARPTVAELLMAIMNISANDGSIVLAEGAAGSVPQWTGMMNAKARELGMTNSHFHSPNGWMDEGKTFVSARDLARLARALILRHPQRYRTFIGNEGFSYNGIAQPNHDPLIGRVEGADGIKTGFTNEAGNGFLGSVERNGRRLIMVIAAADSARVRNNAARDYIEWGFGNFSHRTLFARGSTVGTARVQNGEARHVDLIPLAPISVSVPRGSDPEVSLRIRYEGPLKAPIAEGDRVAMLELEVEGMPTSQIPLVAAEEVAEAGILDRFWNGIAGWFS</sequence>
<evidence type="ECO:0000256" key="10">
    <source>
        <dbReference type="ARBA" id="ARBA00022984"/>
    </source>
</evidence>
<dbReference type="PANTHER" id="PTHR21581">
    <property type="entry name" value="D-ALANYL-D-ALANINE CARBOXYPEPTIDASE"/>
    <property type="match status" value="1"/>
</dbReference>
<feature type="active site" description="Proton acceptor" evidence="13">
    <location>
        <position position="71"/>
    </location>
</feature>
<dbReference type="Gene3D" id="3.40.710.10">
    <property type="entry name" value="DD-peptidase/beta-lactamase superfamily"/>
    <property type="match status" value="1"/>
</dbReference>
<evidence type="ECO:0000313" key="19">
    <source>
        <dbReference type="Proteomes" id="UP000194420"/>
    </source>
</evidence>
<protein>
    <recommendedName>
        <fullName evidence="4">serine-type D-Ala-D-Ala carboxypeptidase</fullName>
        <ecNumber evidence="4">3.4.16.4</ecNumber>
    </recommendedName>
</protein>
<proteinExistence type="inferred from homology"/>
<dbReference type="SUPFAM" id="SSF69189">
    <property type="entry name" value="Penicillin-binding protein associated domain"/>
    <property type="match status" value="1"/>
</dbReference>
<comment type="catalytic activity">
    <reaction evidence="12">
        <text>Preferential cleavage: (Ac)2-L-Lys-D-Ala-|-D-Ala. Also transpeptidation of peptidyl-alanyl moieties that are N-acyl substituents of D-alanine.</text>
        <dbReference type="EC" id="3.4.16.4"/>
    </reaction>
</comment>
<feature type="chain" id="PRO_5013368786" description="serine-type D-Ala-D-Ala carboxypeptidase" evidence="16">
    <location>
        <begin position="22"/>
        <end position="391"/>
    </location>
</feature>
<comment type="similarity">
    <text evidence="3 15">Belongs to the peptidase S11 family.</text>
</comment>
<evidence type="ECO:0000256" key="11">
    <source>
        <dbReference type="ARBA" id="ARBA00023316"/>
    </source>
</evidence>
<dbReference type="EC" id="3.4.16.4" evidence="4"/>
<evidence type="ECO:0000256" key="16">
    <source>
        <dbReference type="SAM" id="SignalP"/>
    </source>
</evidence>
<dbReference type="EMBL" id="FXWG01000003">
    <property type="protein sequence ID" value="SMQ74528.1"/>
    <property type="molecule type" value="Genomic_DNA"/>
</dbReference>
<evidence type="ECO:0000256" key="9">
    <source>
        <dbReference type="ARBA" id="ARBA00022960"/>
    </source>
</evidence>
<feature type="active site" evidence="13">
    <location>
        <position position="131"/>
    </location>
</feature>
<dbReference type="InterPro" id="IPR015956">
    <property type="entry name" value="Peniciliin-bd_prot_C_sf"/>
</dbReference>
<keyword evidence="5 18" id="KW-0121">Carboxypeptidase</keyword>
<evidence type="ECO:0000259" key="17">
    <source>
        <dbReference type="SMART" id="SM00936"/>
    </source>
</evidence>
<feature type="signal peptide" evidence="16">
    <location>
        <begin position="1"/>
        <end position="21"/>
    </location>
</feature>
<name>A0A1Y6FHQ0_9SPHN</name>
<feature type="binding site" evidence="14">
    <location>
        <position position="235"/>
    </location>
    <ligand>
        <name>substrate</name>
    </ligand>
</feature>
<keyword evidence="6" id="KW-0645">Protease</keyword>
<dbReference type="InterPro" id="IPR012338">
    <property type="entry name" value="Beta-lactam/transpept-like"/>
</dbReference>
<feature type="domain" description="Peptidase S11 D-Ala-D-Ala carboxypeptidase A C-terminal" evidence="17">
    <location>
        <begin position="285"/>
        <end position="375"/>
    </location>
</feature>
<evidence type="ECO:0000256" key="15">
    <source>
        <dbReference type="RuleBase" id="RU004016"/>
    </source>
</evidence>
<dbReference type="GO" id="GO:0009252">
    <property type="term" value="P:peptidoglycan biosynthetic process"/>
    <property type="evidence" value="ECO:0007669"/>
    <property type="project" value="UniProtKB-UniPathway"/>
</dbReference>
<gene>
    <name evidence="18" type="ORF">SAMN06297468_2734</name>
</gene>
<dbReference type="AlphaFoldDB" id="A0A1Y6FHQ0"/>
<dbReference type="GO" id="GO:0009002">
    <property type="term" value="F:serine-type D-Ala-D-Ala carboxypeptidase activity"/>
    <property type="evidence" value="ECO:0007669"/>
    <property type="project" value="UniProtKB-EC"/>
</dbReference>
<comment type="pathway">
    <text evidence="2">Cell wall biogenesis; peptidoglycan biosynthesis.</text>
</comment>
<dbReference type="Gene3D" id="2.60.410.10">
    <property type="entry name" value="D-Ala-D-Ala carboxypeptidase, C-terminal domain"/>
    <property type="match status" value="1"/>
</dbReference>
<evidence type="ECO:0000256" key="3">
    <source>
        <dbReference type="ARBA" id="ARBA00007164"/>
    </source>
</evidence>
<keyword evidence="10" id="KW-0573">Peptidoglycan synthesis</keyword>
<evidence type="ECO:0000256" key="14">
    <source>
        <dbReference type="PIRSR" id="PIRSR618044-2"/>
    </source>
</evidence>
<keyword evidence="7 16" id="KW-0732">Signal</keyword>
<dbReference type="PRINTS" id="PR00725">
    <property type="entry name" value="DADACBPTASE1"/>
</dbReference>
<dbReference type="UniPathway" id="UPA00219"/>
<dbReference type="GO" id="GO:0071555">
    <property type="term" value="P:cell wall organization"/>
    <property type="evidence" value="ECO:0007669"/>
    <property type="project" value="UniProtKB-KW"/>
</dbReference>
<evidence type="ECO:0000256" key="2">
    <source>
        <dbReference type="ARBA" id="ARBA00004752"/>
    </source>
</evidence>
<keyword evidence="11" id="KW-0961">Cell wall biogenesis/degradation</keyword>
<dbReference type="InterPro" id="IPR018044">
    <property type="entry name" value="Peptidase_S11"/>
</dbReference>
<dbReference type="RefSeq" id="WP_234990087.1">
    <property type="nucleotide sequence ID" value="NZ_FXWG01000003.1"/>
</dbReference>
<dbReference type="Pfam" id="PF00768">
    <property type="entry name" value="Peptidase_S11"/>
    <property type="match status" value="1"/>
</dbReference>
<evidence type="ECO:0000256" key="12">
    <source>
        <dbReference type="ARBA" id="ARBA00034000"/>
    </source>
</evidence>
<dbReference type="SUPFAM" id="SSF56601">
    <property type="entry name" value="beta-lactamase/transpeptidase-like"/>
    <property type="match status" value="1"/>
</dbReference>
<evidence type="ECO:0000256" key="6">
    <source>
        <dbReference type="ARBA" id="ARBA00022670"/>
    </source>
</evidence>
<dbReference type="GO" id="GO:0006508">
    <property type="term" value="P:proteolysis"/>
    <property type="evidence" value="ECO:0007669"/>
    <property type="project" value="UniProtKB-KW"/>
</dbReference>
<keyword evidence="9" id="KW-0133">Cell shape</keyword>
<keyword evidence="8" id="KW-0378">Hydrolase</keyword>
<organism evidence="18 19">
    <name type="scientific">Altererythrobacter xiamenensis</name>
    <dbReference type="NCBI Taxonomy" id="1316679"/>
    <lineage>
        <taxon>Bacteria</taxon>
        <taxon>Pseudomonadati</taxon>
        <taxon>Pseudomonadota</taxon>
        <taxon>Alphaproteobacteria</taxon>
        <taxon>Sphingomonadales</taxon>
        <taxon>Erythrobacteraceae</taxon>
        <taxon>Altererythrobacter</taxon>
    </lineage>
</organism>
<keyword evidence="19" id="KW-1185">Reference proteome</keyword>
<feature type="active site" description="Acyl-ester intermediate" evidence="13">
    <location>
        <position position="68"/>
    </location>
</feature>